<feature type="compositionally biased region" description="Acidic residues" evidence="1">
    <location>
        <begin position="861"/>
        <end position="871"/>
    </location>
</feature>
<dbReference type="GO" id="GO:0016150">
    <property type="term" value="F:translation release factor activity, codon nonspecific"/>
    <property type="evidence" value="ECO:0007669"/>
    <property type="project" value="TreeGrafter"/>
</dbReference>
<dbReference type="Gene3D" id="3.30.160.20">
    <property type="match status" value="1"/>
</dbReference>
<name>M3J6V7_CANMX</name>
<sequence length="985" mass="114732">MFLQRLSRLPLLSLPRFVPVRFNTTTSTPQFSEQEIENSKKWLETFTYSQIPTHVFHIAFSRASGPGGQKVNKTSSKATVSLEPGLWMSSQVCYWIPKPVQAQLKSKGVRYVTKHGGLLIQSDTSRNRDENVELCFKRLLEEIKSKVYFASETSEEDKEKWAQLEEDFKERKKFHKKKQSDKKKNRSMKLSIMAVNEPVTGAIQSVIKVIRTTVDEQLKNSTGDLLKQVSDDSIFTDGCQRLQDTIDKSNLDFKITIDETSLTDELKAETDAYNDKIDTKLKEFIISSAFKTFIQSKMENFDNKTENAEIFNSIALILDFEISLVINIDSTLKFVFYESIDQITKQLFSISTPAIENFWNYLESRLQLIKEKVYSKTPSERMTLLETFNYLTDKLIVKNEDGKRDTYKQDSFNDVFHSRVRFFLTNILEFEDMTGLNKYFLTSNTTTPGLQVNDRYLADVIEIQKLLKNPLYYLKRENHKQLAQMSEKISSVLKELIKEEEKFRTSFPLSDFFLILPPKSKEEQVYLKEKYSKLIYVPETYFASLFKGKDRKLEAEDYETMDALFGRSTVRMQHLLMIYIIAHLYSELSNTFKRQFLAVIRAPNNVKHFVDETVPPDIQKRFMNIKRDLFPQVKRFNTELAFIMQHIVISEKLWWGWILYGKDTKTGKSLFFEKFVTQEDLEQVESDFKGIYRFKEGKYFNNYVTPQVTRKMKTPRGLDRLSEMEQLSTEQVKKQINNIEFEINDLDDDADVKNQLSEKKSLLTWRLYRKERSANWLEASQDLREQMLSCQEEVPGLNEEEEEEDVSDSEIDNDYDKDEEMVDESSETKKRPLEDEEEEEKENSDNKKAKIEPEPTQADEVNGEIEEEQDNGDNKNAKIEPEPTQIDEENGEIEEESKQDNISGQVSDAEELPKEVPANENSEEVPANENSEEANNNPPEEANDNPPEEANDNPPEDTPKETEIDDNVDEETQEHVESPSLPDNE</sequence>
<feature type="domain" description="Prokaryotic-type class I peptide chain release factors" evidence="2">
    <location>
        <begin position="50"/>
        <end position="186"/>
    </location>
</feature>
<dbReference type="AlphaFoldDB" id="M3J6V7"/>
<dbReference type="eggNOG" id="KOG3429">
    <property type="taxonomic scope" value="Eukaryota"/>
</dbReference>
<dbReference type="PANTHER" id="PTHR11075:SF54">
    <property type="entry name" value="LARGE RIBOSOMAL SUBUNIT PROTEIN ML62"/>
    <property type="match status" value="1"/>
</dbReference>
<dbReference type="SUPFAM" id="SSF110916">
    <property type="entry name" value="Peptidyl-tRNA hydrolase domain-like"/>
    <property type="match status" value="1"/>
</dbReference>
<evidence type="ECO:0000256" key="1">
    <source>
        <dbReference type="SAM" id="MobiDB-lite"/>
    </source>
</evidence>
<feature type="region of interest" description="Disordered" evidence="1">
    <location>
        <begin position="793"/>
        <end position="985"/>
    </location>
</feature>
<gene>
    <name evidence="3" type="ORF">G210_1742</name>
</gene>
<dbReference type="InterPro" id="IPR021861">
    <property type="entry name" value="THO_THOC1"/>
</dbReference>
<evidence type="ECO:0000259" key="2">
    <source>
        <dbReference type="Pfam" id="PF00472"/>
    </source>
</evidence>
<dbReference type="EMBL" id="AOGT01001366">
    <property type="protein sequence ID" value="EMG47808.1"/>
    <property type="molecule type" value="Genomic_DNA"/>
</dbReference>
<feature type="compositionally biased region" description="Acidic residues" evidence="1">
    <location>
        <begin position="963"/>
        <end position="972"/>
    </location>
</feature>
<dbReference type="InterPro" id="IPR052104">
    <property type="entry name" value="Mito_Release_Factor_mL62"/>
</dbReference>
<dbReference type="InterPro" id="IPR000352">
    <property type="entry name" value="Pep_chain_release_fac_I"/>
</dbReference>
<dbReference type="Pfam" id="PF11957">
    <property type="entry name" value="efThoc1"/>
    <property type="match status" value="1"/>
</dbReference>
<reference evidence="3 4" key="1">
    <citation type="submission" date="2013-02" db="EMBL/GenBank/DDBJ databases">
        <title>Genome sequence of Candida maltosa Xu316, a potential industrial strain for xylitol and ethanol production.</title>
        <authorList>
            <person name="Yu J."/>
            <person name="Wang Q."/>
            <person name="Geng X."/>
            <person name="Bao W."/>
            <person name="He P."/>
            <person name="Cai J."/>
        </authorList>
    </citation>
    <scope>NUCLEOTIDE SEQUENCE [LARGE SCALE GENOMIC DNA]</scope>
    <source>
        <strain evidence="4">Xu316</strain>
    </source>
</reference>
<evidence type="ECO:0000313" key="4">
    <source>
        <dbReference type="Proteomes" id="UP000011777"/>
    </source>
</evidence>
<feature type="compositionally biased region" description="Acidic residues" evidence="1">
    <location>
        <begin position="941"/>
        <end position="955"/>
    </location>
</feature>
<accession>M3J6V7</accession>
<dbReference type="GO" id="GO:0070126">
    <property type="term" value="P:mitochondrial translational termination"/>
    <property type="evidence" value="ECO:0007669"/>
    <property type="project" value="TreeGrafter"/>
</dbReference>
<evidence type="ECO:0000313" key="3">
    <source>
        <dbReference type="EMBL" id="EMG47808.1"/>
    </source>
</evidence>
<feature type="compositionally biased region" description="Low complexity" evidence="1">
    <location>
        <begin position="918"/>
        <end position="940"/>
    </location>
</feature>
<dbReference type="GO" id="GO:0004045">
    <property type="term" value="F:peptidyl-tRNA hydrolase activity"/>
    <property type="evidence" value="ECO:0007669"/>
    <property type="project" value="TreeGrafter"/>
</dbReference>
<comment type="caution">
    <text evidence="3">The sequence shown here is derived from an EMBL/GenBank/DDBJ whole genome shotgun (WGS) entry which is preliminary data.</text>
</comment>
<dbReference type="HOGENOM" id="CLU_012462_0_0_1"/>
<dbReference type="Proteomes" id="UP000011777">
    <property type="component" value="Unassembled WGS sequence"/>
</dbReference>
<organism evidence="3 4">
    <name type="scientific">Candida maltosa (strain Xu316)</name>
    <name type="common">Yeast</name>
    <dbReference type="NCBI Taxonomy" id="1245528"/>
    <lineage>
        <taxon>Eukaryota</taxon>
        <taxon>Fungi</taxon>
        <taxon>Dikarya</taxon>
        <taxon>Ascomycota</taxon>
        <taxon>Saccharomycotina</taxon>
        <taxon>Pichiomycetes</taxon>
        <taxon>Debaryomycetaceae</taxon>
        <taxon>Candida/Lodderomyces clade</taxon>
        <taxon>Candida</taxon>
    </lineage>
</organism>
<protein>
    <recommendedName>
        <fullName evidence="2">Prokaryotic-type class I peptide chain release factors domain-containing protein</fullName>
    </recommendedName>
</protein>
<dbReference type="STRING" id="1245528.M3J6V7"/>
<dbReference type="PANTHER" id="PTHR11075">
    <property type="entry name" value="PEPTIDE CHAIN RELEASE FACTOR"/>
    <property type="match status" value="1"/>
</dbReference>
<keyword evidence="4" id="KW-1185">Reference proteome</keyword>
<dbReference type="GO" id="GO:0005762">
    <property type="term" value="C:mitochondrial large ribosomal subunit"/>
    <property type="evidence" value="ECO:0007669"/>
    <property type="project" value="TreeGrafter"/>
</dbReference>
<feature type="compositionally biased region" description="Basic and acidic residues" evidence="1">
    <location>
        <begin position="872"/>
        <end position="881"/>
    </location>
</feature>
<feature type="compositionally biased region" description="Acidic residues" evidence="1">
    <location>
        <begin position="885"/>
        <end position="897"/>
    </location>
</feature>
<dbReference type="Pfam" id="PF00472">
    <property type="entry name" value="RF-1"/>
    <property type="match status" value="1"/>
</dbReference>
<dbReference type="OrthoDB" id="4082726at2759"/>
<proteinExistence type="predicted"/>
<feature type="compositionally biased region" description="Basic and acidic residues" evidence="1">
    <location>
        <begin position="843"/>
        <end position="853"/>
    </location>
</feature>
<feature type="compositionally biased region" description="Acidic residues" evidence="1">
    <location>
        <begin position="798"/>
        <end position="825"/>
    </location>
</feature>